<organism evidence="1 2">
    <name type="scientific">Solidesulfovibrio magneticus (strain ATCC 700980 / DSM 13731 / RS-1)</name>
    <name type="common">Desulfovibrio magneticus</name>
    <dbReference type="NCBI Taxonomy" id="573370"/>
    <lineage>
        <taxon>Bacteria</taxon>
        <taxon>Pseudomonadati</taxon>
        <taxon>Thermodesulfobacteriota</taxon>
        <taxon>Desulfovibrionia</taxon>
        <taxon>Desulfovibrionales</taxon>
        <taxon>Desulfovibrionaceae</taxon>
        <taxon>Solidesulfovibrio</taxon>
    </lineage>
</organism>
<dbReference type="KEGG" id="dma:DMR_36480"/>
<evidence type="ECO:0000313" key="2">
    <source>
        <dbReference type="Proteomes" id="UP000009071"/>
    </source>
</evidence>
<dbReference type="HOGENOM" id="CLU_2632350_0_0_7"/>
<evidence type="ECO:0000313" key="1">
    <source>
        <dbReference type="EMBL" id="BAH77139.1"/>
    </source>
</evidence>
<keyword evidence="2" id="KW-1185">Reference proteome</keyword>
<dbReference type="AlphaFoldDB" id="C4XM11"/>
<gene>
    <name evidence="1" type="ordered locus">DMR_36480</name>
</gene>
<sequence>MTLVRNPSGRPGGFMPRISSRIQLYFQLVSFSTLDLKPETENSSQKENNHLDSAWPSGNIKSWMGLERKCELFRSGP</sequence>
<proteinExistence type="predicted"/>
<name>C4XM11_SOLM1</name>
<accession>C4XM11</accession>
<dbReference type="STRING" id="573370.DMR_36480"/>
<protein>
    <submittedName>
        <fullName evidence="1">Uncharacterized protein</fullName>
    </submittedName>
</protein>
<dbReference type="EMBL" id="AP010904">
    <property type="protein sequence ID" value="BAH77139.1"/>
    <property type="molecule type" value="Genomic_DNA"/>
</dbReference>
<reference evidence="1 2" key="1">
    <citation type="journal article" date="2009" name="Genome Res.">
        <title>Whole genome sequence of Desulfovibrio magneticus strain RS-1 revealed common gene clusters in magnetotactic bacteria.</title>
        <authorList>
            <person name="Nakazawa H."/>
            <person name="Arakaki A."/>
            <person name="Narita-Yamada S."/>
            <person name="Yashiro I."/>
            <person name="Jinno K."/>
            <person name="Aoki N."/>
            <person name="Tsuruyama A."/>
            <person name="Okamura Y."/>
            <person name="Tanikawa S."/>
            <person name="Fujita N."/>
            <person name="Takeyama H."/>
            <person name="Matsunaga T."/>
        </authorList>
    </citation>
    <scope>NUCLEOTIDE SEQUENCE [LARGE SCALE GENOMIC DNA]</scope>
    <source>
        <strain evidence="2">ATCC 700980 / DSM 13731 / RS-1</strain>
    </source>
</reference>
<dbReference type="Proteomes" id="UP000009071">
    <property type="component" value="Chromosome"/>
</dbReference>